<accession>A0A240UJ17</accession>
<dbReference type="KEGG" id="acip:CBP36_21100"/>
<protein>
    <submittedName>
        <fullName evidence="2">Uncharacterized protein</fullName>
    </submittedName>
</protein>
<evidence type="ECO:0000256" key="1">
    <source>
        <dbReference type="SAM" id="Phobius"/>
    </source>
</evidence>
<gene>
    <name evidence="2" type="ORF">CBP36_21100</name>
</gene>
<name>A0A240UJ17_9BURK</name>
<evidence type="ECO:0000313" key="2">
    <source>
        <dbReference type="EMBL" id="ART61468.1"/>
    </source>
</evidence>
<dbReference type="Proteomes" id="UP000194440">
    <property type="component" value="Plasmid pACP4.3"/>
</dbReference>
<dbReference type="RefSeq" id="WP_086929173.1">
    <property type="nucleotide sequence ID" value="NZ_CP021369.1"/>
</dbReference>
<keyword evidence="2" id="KW-0614">Plasmid</keyword>
<keyword evidence="3" id="KW-1185">Reference proteome</keyword>
<feature type="transmembrane region" description="Helical" evidence="1">
    <location>
        <begin position="58"/>
        <end position="80"/>
    </location>
</feature>
<feature type="transmembrane region" description="Helical" evidence="1">
    <location>
        <begin position="34"/>
        <end position="52"/>
    </location>
</feature>
<keyword evidence="1" id="KW-0472">Membrane</keyword>
<keyword evidence="1" id="KW-1133">Transmembrane helix</keyword>
<organism evidence="2 3">
    <name type="scientific">Acidovorax carolinensis</name>
    <dbReference type="NCBI Taxonomy" id="553814"/>
    <lineage>
        <taxon>Bacteria</taxon>
        <taxon>Pseudomonadati</taxon>
        <taxon>Pseudomonadota</taxon>
        <taxon>Betaproteobacteria</taxon>
        <taxon>Burkholderiales</taxon>
        <taxon>Comamonadaceae</taxon>
        <taxon>Acidovorax</taxon>
    </lineage>
</organism>
<geneLocation type="plasmid" evidence="2 3">
    <name>pACP4.3</name>
</geneLocation>
<sequence>MNNAKNLPTLVTYRSAEAFRDAGIRYAYMRAGMVASLVIVVLAGSGVAWLILKSPEQIGPWVWLLLGIAFAAVGATAVFGRAVDFPHTPRMTLEELETMRVDMEIPPYVFQRTNDSVLHGSMEEVDAGWKARELVQKLRNSPAQFD</sequence>
<reference evidence="2" key="1">
    <citation type="submission" date="2017-05" db="EMBL/GenBank/DDBJ databases">
        <title>Polyphasic characterization of four soil-derived phenanthrene-degrading Acidovorax strains and proposal of Acidovorax phenanthrenivorans sp. nov.</title>
        <authorList>
            <person name="Singleton D."/>
            <person name="Lee J."/>
            <person name="Dickey A.N."/>
            <person name="Stroud A."/>
            <person name="Scholl E.H."/>
            <person name="Wright F.A."/>
            <person name="Aitken M.D."/>
        </authorList>
    </citation>
    <scope>NUCLEOTIDE SEQUENCE</scope>
    <source>
        <strain evidence="2">P4</strain>
        <plasmid evidence="2">pACP4.3</plasmid>
    </source>
</reference>
<proteinExistence type="predicted"/>
<dbReference type="EMBL" id="CP021369">
    <property type="protein sequence ID" value="ART61468.1"/>
    <property type="molecule type" value="Genomic_DNA"/>
</dbReference>
<dbReference type="AlphaFoldDB" id="A0A240UJ17"/>
<keyword evidence="1" id="KW-0812">Transmembrane</keyword>
<evidence type="ECO:0000313" key="3">
    <source>
        <dbReference type="Proteomes" id="UP000194440"/>
    </source>
</evidence>